<dbReference type="EMBL" id="JOKG01000004">
    <property type="protein sequence ID" value="KEQ12950.1"/>
    <property type="molecule type" value="Genomic_DNA"/>
</dbReference>
<evidence type="ECO:0000256" key="2">
    <source>
        <dbReference type="ARBA" id="ARBA00022722"/>
    </source>
</evidence>
<dbReference type="GO" id="GO:0016787">
    <property type="term" value="F:hydrolase activity"/>
    <property type="evidence" value="ECO:0007669"/>
    <property type="project" value="UniProtKB-KW"/>
</dbReference>
<evidence type="ECO:0000256" key="4">
    <source>
        <dbReference type="ARBA" id="ARBA00022801"/>
    </source>
</evidence>
<keyword evidence="3" id="KW-0479">Metal-binding</keyword>
<dbReference type="Pfam" id="PF01850">
    <property type="entry name" value="PIN"/>
    <property type="match status" value="1"/>
</dbReference>
<evidence type="ECO:0000313" key="7">
    <source>
        <dbReference type="EMBL" id="KEQ12950.1"/>
    </source>
</evidence>
<comment type="caution">
    <text evidence="7">The sequence shown here is derived from an EMBL/GenBank/DDBJ whole genome shotgun (WGS) entry which is preliminary data.</text>
</comment>
<evidence type="ECO:0000256" key="5">
    <source>
        <dbReference type="ARBA" id="ARBA00022842"/>
    </source>
</evidence>
<organism evidence="7 8">
    <name type="scientific">Endozoicomonas montiporae</name>
    <dbReference type="NCBI Taxonomy" id="1027273"/>
    <lineage>
        <taxon>Bacteria</taxon>
        <taxon>Pseudomonadati</taxon>
        <taxon>Pseudomonadota</taxon>
        <taxon>Gammaproteobacteria</taxon>
        <taxon>Oceanospirillales</taxon>
        <taxon>Endozoicomonadaceae</taxon>
        <taxon>Endozoicomonas</taxon>
    </lineage>
</organism>
<gene>
    <name evidence="7" type="ORF">GZ77_21195</name>
</gene>
<dbReference type="RefSeq" id="WP_034878405.1">
    <property type="nucleotide sequence ID" value="NZ_JOKG01000004.1"/>
</dbReference>
<dbReference type="GO" id="GO:0046872">
    <property type="term" value="F:metal ion binding"/>
    <property type="evidence" value="ECO:0007669"/>
    <property type="project" value="UniProtKB-KW"/>
</dbReference>
<evidence type="ECO:0000256" key="1">
    <source>
        <dbReference type="ARBA" id="ARBA00022649"/>
    </source>
</evidence>
<dbReference type="eggNOG" id="COG1487">
    <property type="taxonomic scope" value="Bacteria"/>
</dbReference>
<keyword evidence="5" id="KW-0460">Magnesium</keyword>
<sequence>MIMVDSSVWIDYFNGTQTDASDFLDAALGNKNLIIGDLILTEVLQGFKSEKDFNQGKRLLTAFEVRPLLSQELAVCSAQNFRYFRKKGITVRKTIDVIIATYCIENDITLLHSDRDFLPFAKHLGLKVLPE</sequence>
<proteinExistence type="predicted"/>
<dbReference type="Gene3D" id="3.40.50.1010">
    <property type="entry name" value="5'-nuclease"/>
    <property type="match status" value="1"/>
</dbReference>
<keyword evidence="8" id="KW-1185">Reference proteome</keyword>
<evidence type="ECO:0000256" key="3">
    <source>
        <dbReference type="ARBA" id="ARBA00022723"/>
    </source>
</evidence>
<dbReference type="SUPFAM" id="SSF88723">
    <property type="entry name" value="PIN domain-like"/>
    <property type="match status" value="1"/>
</dbReference>
<keyword evidence="2" id="KW-0540">Nuclease</keyword>
<dbReference type="Proteomes" id="UP000028006">
    <property type="component" value="Unassembled WGS sequence"/>
</dbReference>
<reference evidence="7 8" key="1">
    <citation type="submission" date="2014-06" db="EMBL/GenBank/DDBJ databases">
        <title>Whole Genome Sequences of Three Symbiotic Endozoicomonas Bacteria.</title>
        <authorList>
            <person name="Neave M.J."/>
            <person name="Apprill A."/>
            <person name="Voolstra C.R."/>
        </authorList>
    </citation>
    <scope>NUCLEOTIDE SEQUENCE [LARGE SCALE GENOMIC DNA]</scope>
    <source>
        <strain evidence="7 8">LMG 24815</strain>
    </source>
</reference>
<evidence type="ECO:0000313" key="8">
    <source>
        <dbReference type="Proteomes" id="UP000028006"/>
    </source>
</evidence>
<dbReference type="InterPro" id="IPR002716">
    <property type="entry name" value="PIN_dom"/>
</dbReference>
<dbReference type="PANTHER" id="PTHR42740:SF1">
    <property type="entry name" value="RIBONUCLEASE VAPC3"/>
    <property type="match status" value="1"/>
</dbReference>
<accession>A0A081N3C7</accession>
<name>A0A081N3C7_9GAMM</name>
<feature type="domain" description="PIN" evidence="6">
    <location>
        <begin position="2"/>
        <end position="118"/>
    </location>
</feature>
<dbReference type="CDD" id="cd18760">
    <property type="entry name" value="PIN_MtVapC3-like"/>
    <property type="match status" value="1"/>
</dbReference>
<evidence type="ECO:0000259" key="6">
    <source>
        <dbReference type="Pfam" id="PF01850"/>
    </source>
</evidence>
<keyword evidence="4" id="KW-0378">Hydrolase</keyword>
<dbReference type="AlphaFoldDB" id="A0A081N3C7"/>
<keyword evidence="1" id="KW-1277">Toxin-antitoxin system</keyword>
<protein>
    <submittedName>
        <fullName evidence="7">Twitching motility protein PilT</fullName>
    </submittedName>
</protein>
<dbReference type="InterPro" id="IPR051749">
    <property type="entry name" value="PINc/VapC_TA_RNase"/>
</dbReference>
<dbReference type="InterPro" id="IPR029060">
    <property type="entry name" value="PIN-like_dom_sf"/>
</dbReference>
<dbReference type="PANTHER" id="PTHR42740">
    <property type="entry name" value="RIBONUCLEASE VAPC3"/>
    <property type="match status" value="1"/>
</dbReference>
<dbReference type="GO" id="GO:0004540">
    <property type="term" value="F:RNA nuclease activity"/>
    <property type="evidence" value="ECO:0007669"/>
    <property type="project" value="TreeGrafter"/>
</dbReference>